<evidence type="ECO:0000256" key="3">
    <source>
        <dbReference type="ARBA" id="ARBA00023015"/>
    </source>
</evidence>
<gene>
    <name evidence="5" type="ORF">X975_25573</name>
</gene>
<dbReference type="InterPro" id="IPR051243">
    <property type="entry name" value="PcG_WD-repeat"/>
</dbReference>
<dbReference type="OrthoDB" id="7318948at2759"/>
<dbReference type="PANTHER" id="PTHR10253">
    <property type="entry name" value="POLYCOMB PROTEIN"/>
    <property type="match status" value="1"/>
</dbReference>
<dbReference type="InterPro" id="IPR015943">
    <property type="entry name" value="WD40/YVTN_repeat-like_dom_sf"/>
</dbReference>
<proteinExistence type="predicted"/>
<dbReference type="AlphaFoldDB" id="A0A087U608"/>
<keyword evidence="2" id="KW-0677">Repeat</keyword>
<dbReference type="STRING" id="407821.A0A087U608"/>
<dbReference type="Proteomes" id="UP000054359">
    <property type="component" value="Unassembled WGS sequence"/>
</dbReference>
<keyword evidence="6" id="KW-1185">Reference proteome</keyword>
<evidence type="ECO:0000256" key="2">
    <source>
        <dbReference type="ARBA" id="ARBA00022737"/>
    </source>
</evidence>
<organism evidence="5 6">
    <name type="scientific">Stegodyphus mimosarum</name>
    <name type="common">African social velvet spider</name>
    <dbReference type="NCBI Taxonomy" id="407821"/>
    <lineage>
        <taxon>Eukaryota</taxon>
        <taxon>Metazoa</taxon>
        <taxon>Ecdysozoa</taxon>
        <taxon>Arthropoda</taxon>
        <taxon>Chelicerata</taxon>
        <taxon>Arachnida</taxon>
        <taxon>Araneae</taxon>
        <taxon>Araneomorphae</taxon>
        <taxon>Entelegynae</taxon>
        <taxon>Eresoidea</taxon>
        <taxon>Eresidae</taxon>
        <taxon>Stegodyphus</taxon>
    </lineage>
</organism>
<accession>A0A087U608</accession>
<evidence type="ECO:0000256" key="1">
    <source>
        <dbReference type="ARBA" id="ARBA00022574"/>
    </source>
</evidence>
<dbReference type="InterPro" id="IPR036322">
    <property type="entry name" value="WD40_repeat_dom_sf"/>
</dbReference>
<dbReference type="Gene3D" id="2.130.10.10">
    <property type="entry name" value="YVTN repeat-like/Quinoprotein amine dehydrogenase"/>
    <property type="match status" value="1"/>
</dbReference>
<keyword evidence="3" id="KW-0805">Transcription regulation</keyword>
<evidence type="ECO:0000313" key="6">
    <source>
        <dbReference type="Proteomes" id="UP000054359"/>
    </source>
</evidence>
<name>A0A087U608_STEMI</name>
<feature type="non-terminal residue" evidence="5">
    <location>
        <position position="68"/>
    </location>
</feature>
<feature type="non-terminal residue" evidence="5">
    <location>
        <position position="1"/>
    </location>
</feature>
<evidence type="ECO:0000313" key="5">
    <source>
        <dbReference type="EMBL" id="KFM72797.1"/>
    </source>
</evidence>
<reference evidence="5 6" key="1">
    <citation type="submission" date="2013-11" db="EMBL/GenBank/DDBJ databases">
        <title>Genome sequencing of Stegodyphus mimosarum.</title>
        <authorList>
            <person name="Bechsgaard J."/>
        </authorList>
    </citation>
    <scope>NUCLEOTIDE SEQUENCE [LARGE SCALE GENOMIC DNA]</scope>
</reference>
<keyword evidence="1" id="KW-0853">WD repeat</keyword>
<dbReference type="SUPFAM" id="SSF50978">
    <property type="entry name" value="WD40 repeat-like"/>
    <property type="match status" value="1"/>
</dbReference>
<sequence>ILALGNQVGRAYVWDLDVDDPGTARCTVLTHPKCNSPIRQTSLNKDGSILLCVCDDGTVWRWDRISKA</sequence>
<protein>
    <submittedName>
        <fullName evidence="5">Polycomb protein eed</fullName>
    </submittedName>
</protein>
<evidence type="ECO:0000256" key="4">
    <source>
        <dbReference type="ARBA" id="ARBA00023163"/>
    </source>
</evidence>
<keyword evidence="4" id="KW-0804">Transcription</keyword>
<dbReference type="EMBL" id="KK118362">
    <property type="protein sequence ID" value="KFM72797.1"/>
    <property type="molecule type" value="Genomic_DNA"/>
</dbReference>